<feature type="non-terminal residue" evidence="1">
    <location>
        <position position="1"/>
    </location>
</feature>
<sequence>TPYEDLAIRAVIPDEYFQNPNAWHVKVPLVNLATVEMHQSDRVWTEYYGNLDSDNQFPWHLRCWMTITKSTYSNCIRIGQDSGHSTSKCGKIGMIIYQL</sequence>
<protein>
    <submittedName>
        <fullName evidence="1">Uncharacterized protein</fullName>
    </submittedName>
</protein>
<proteinExistence type="predicted"/>
<name>A0A7J8Y1F9_GOSAI</name>
<reference evidence="1 2" key="1">
    <citation type="journal article" date="2019" name="Genome Biol. Evol.">
        <title>Insights into the evolution of the New World diploid cottons (Gossypium, subgenus Houzingenia) based on genome sequencing.</title>
        <authorList>
            <person name="Grover C.E."/>
            <person name="Arick M.A. 2nd"/>
            <person name="Thrash A."/>
            <person name="Conover J.L."/>
            <person name="Sanders W.S."/>
            <person name="Peterson D.G."/>
            <person name="Frelichowski J.E."/>
            <person name="Scheffler J.A."/>
            <person name="Scheffler B.E."/>
            <person name="Wendel J.F."/>
        </authorList>
    </citation>
    <scope>NUCLEOTIDE SEQUENCE [LARGE SCALE GENOMIC DNA]</scope>
    <source>
        <strain evidence="1">185</strain>
        <tissue evidence="1">Leaf</tissue>
    </source>
</reference>
<feature type="non-terminal residue" evidence="1">
    <location>
        <position position="99"/>
    </location>
</feature>
<gene>
    <name evidence="1" type="ORF">Goari_010391</name>
</gene>
<dbReference type="EMBL" id="JABFAA010000009">
    <property type="protein sequence ID" value="MBA0692864.1"/>
    <property type="molecule type" value="Genomic_DNA"/>
</dbReference>
<keyword evidence="2" id="KW-1185">Reference proteome</keyword>
<comment type="caution">
    <text evidence="1">The sequence shown here is derived from an EMBL/GenBank/DDBJ whole genome shotgun (WGS) entry which is preliminary data.</text>
</comment>
<accession>A0A7J8Y1F9</accession>
<evidence type="ECO:0000313" key="1">
    <source>
        <dbReference type="EMBL" id="MBA0692864.1"/>
    </source>
</evidence>
<evidence type="ECO:0000313" key="2">
    <source>
        <dbReference type="Proteomes" id="UP000593577"/>
    </source>
</evidence>
<dbReference type="Proteomes" id="UP000593577">
    <property type="component" value="Unassembled WGS sequence"/>
</dbReference>
<organism evidence="1 2">
    <name type="scientific">Gossypium aridum</name>
    <name type="common">American cotton</name>
    <name type="synonym">Erioxylum aridum</name>
    <dbReference type="NCBI Taxonomy" id="34290"/>
    <lineage>
        <taxon>Eukaryota</taxon>
        <taxon>Viridiplantae</taxon>
        <taxon>Streptophyta</taxon>
        <taxon>Embryophyta</taxon>
        <taxon>Tracheophyta</taxon>
        <taxon>Spermatophyta</taxon>
        <taxon>Magnoliopsida</taxon>
        <taxon>eudicotyledons</taxon>
        <taxon>Gunneridae</taxon>
        <taxon>Pentapetalae</taxon>
        <taxon>rosids</taxon>
        <taxon>malvids</taxon>
        <taxon>Malvales</taxon>
        <taxon>Malvaceae</taxon>
        <taxon>Malvoideae</taxon>
        <taxon>Gossypium</taxon>
    </lineage>
</organism>
<dbReference type="AlphaFoldDB" id="A0A7J8Y1F9"/>